<sequence>TIGGQWLNTQGGGQSTDLTIKLGATTLFDFQFVSRGSSVLVSEWKAVLEVISSNSTTAQAALLHALINQGDAAVVNDVLATNHYMGVTESIEDTDTDLLLDFKVDHSADHALLSINALYMLTEYIP</sequence>
<proteinExistence type="predicted"/>
<protein>
    <submittedName>
        <fullName evidence="1">Uncharacterized protein</fullName>
    </submittedName>
</protein>
<evidence type="ECO:0000313" key="1">
    <source>
        <dbReference type="EMBL" id="KKL74344.1"/>
    </source>
</evidence>
<comment type="caution">
    <text evidence="1">The sequence shown here is derived from an EMBL/GenBank/DDBJ whole genome shotgun (WGS) entry which is preliminary data.</text>
</comment>
<dbReference type="AlphaFoldDB" id="A0A0F9EK02"/>
<dbReference type="EMBL" id="LAZR01024685">
    <property type="protein sequence ID" value="KKL74344.1"/>
    <property type="molecule type" value="Genomic_DNA"/>
</dbReference>
<reference evidence="1" key="1">
    <citation type="journal article" date="2015" name="Nature">
        <title>Complex archaea that bridge the gap between prokaryotes and eukaryotes.</title>
        <authorList>
            <person name="Spang A."/>
            <person name="Saw J.H."/>
            <person name="Jorgensen S.L."/>
            <person name="Zaremba-Niedzwiedzka K."/>
            <person name="Martijn J."/>
            <person name="Lind A.E."/>
            <person name="van Eijk R."/>
            <person name="Schleper C."/>
            <person name="Guy L."/>
            <person name="Ettema T.J."/>
        </authorList>
    </citation>
    <scope>NUCLEOTIDE SEQUENCE</scope>
</reference>
<gene>
    <name evidence="1" type="ORF">LCGC14_2065810</name>
</gene>
<feature type="non-terminal residue" evidence="1">
    <location>
        <position position="1"/>
    </location>
</feature>
<name>A0A0F9EK02_9ZZZZ</name>
<organism evidence="1">
    <name type="scientific">marine sediment metagenome</name>
    <dbReference type="NCBI Taxonomy" id="412755"/>
    <lineage>
        <taxon>unclassified sequences</taxon>
        <taxon>metagenomes</taxon>
        <taxon>ecological metagenomes</taxon>
    </lineage>
</organism>
<accession>A0A0F9EK02</accession>